<keyword evidence="3" id="KW-0560">Oxidoreductase</keyword>
<dbReference type="GO" id="GO:0006633">
    <property type="term" value="P:fatty acid biosynthetic process"/>
    <property type="evidence" value="ECO:0007669"/>
    <property type="project" value="TreeGrafter"/>
</dbReference>
<sequence length="214" mass="22748">MSKLNNKIALITGASEGIGLAIAQQFIIEAHLGHLYDVIQEQKGHLDIIVANAGVSLLSSLEAITEQQFDETFNINVKGTLFTIQKVLPLLADGGSIILMGSVSSIKGHSTASVYSASKAAIRSFARCWAMDLKERKIRVNTLSPGSIETSMLKSVADCGVVKASFMNDLMASVPMHRMGTADEVAKAAVFLASDDSSYVTGIELFVDGGRGQI</sequence>
<name>A0A815T0G7_ADIRI</name>
<evidence type="ECO:0000256" key="2">
    <source>
        <dbReference type="ARBA" id="ARBA00006484"/>
    </source>
</evidence>
<protein>
    <recommendedName>
        <fullName evidence="5">3-ketoacyl-[acyl-carrier-protein] reductase beta subunit</fullName>
    </recommendedName>
    <alternativeName>
        <fullName evidence="4">Quinone reductase CBR4</fullName>
    </alternativeName>
</protein>
<comment type="caution">
    <text evidence="7">The sequence shown here is derived from an EMBL/GenBank/DDBJ whole genome shotgun (WGS) entry which is preliminary data.</text>
</comment>
<evidence type="ECO:0000313" key="8">
    <source>
        <dbReference type="Proteomes" id="UP000663828"/>
    </source>
</evidence>
<dbReference type="OrthoDB" id="47007at2759"/>
<evidence type="ECO:0000313" key="6">
    <source>
        <dbReference type="EMBL" id="CAF1318565.1"/>
    </source>
</evidence>
<evidence type="ECO:0000256" key="5">
    <source>
        <dbReference type="ARBA" id="ARBA00041707"/>
    </source>
</evidence>
<dbReference type="Gene3D" id="3.40.50.720">
    <property type="entry name" value="NAD(P)-binding Rossmann-like Domain"/>
    <property type="match status" value="2"/>
</dbReference>
<evidence type="ECO:0000256" key="3">
    <source>
        <dbReference type="ARBA" id="ARBA00023002"/>
    </source>
</evidence>
<proteinExistence type="inferred from homology"/>
<dbReference type="GO" id="GO:0016616">
    <property type="term" value="F:oxidoreductase activity, acting on the CH-OH group of donors, NAD or NADP as acceptor"/>
    <property type="evidence" value="ECO:0007669"/>
    <property type="project" value="TreeGrafter"/>
</dbReference>
<organism evidence="7 9">
    <name type="scientific">Adineta ricciae</name>
    <name type="common">Rotifer</name>
    <dbReference type="NCBI Taxonomy" id="249248"/>
    <lineage>
        <taxon>Eukaryota</taxon>
        <taxon>Metazoa</taxon>
        <taxon>Spiralia</taxon>
        <taxon>Gnathifera</taxon>
        <taxon>Rotifera</taxon>
        <taxon>Eurotatoria</taxon>
        <taxon>Bdelloidea</taxon>
        <taxon>Adinetida</taxon>
        <taxon>Adinetidae</taxon>
        <taxon>Adineta</taxon>
    </lineage>
</organism>
<dbReference type="SUPFAM" id="SSF51735">
    <property type="entry name" value="NAD(P)-binding Rossmann-fold domains"/>
    <property type="match status" value="1"/>
</dbReference>
<dbReference type="PANTHER" id="PTHR42760:SF133">
    <property type="entry name" value="3-OXOACYL-[ACYL-CARRIER-PROTEIN] REDUCTASE"/>
    <property type="match status" value="1"/>
</dbReference>
<dbReference type="Proteomes" id="UP000663852">
    <property type="component" value="Unassembled WGS sequence"/>
</dbReference>
<dbReference type="FunFam" id="3.40.50.720:FF:000084">
    <property type="entry name" value="Short-chain dehydrogenase reductase"/>
    <property type="match status" value="1"/>
</dbReference>
<dbReference type="InterPro" id="IPR036291">
    <property type="entry name" value="NAD(P)-bd_dom_sf"/>
</dbReference>
<accession>A0A815T0G7</accession>
<dbReference type="Pfam" id="PF13561">
    <property type="entry name" value="adh_short_C2"/>
    <property type="match status" value="1"/>
</dbReference>
<dbReference type="PRINTS" id="PR00080">
    <property type="entry name" value="SDRFAMILY"/>
</dbReference>
<dbReference type="EMBL" id="CAJNOJ010000612">
    <property type="protein sequence ID" value="CAF1496681.1"/>
    <property type="molecule type" value="Genomic_DNA"/>
</dbReference>
<keyword evidence="8" id="KW-1185">Reference proteome</keyword>
<comment type="pathway">
    <text evidence="1">Lipid metabolism; fatty acid biosynthesis.</text>
</comment>
<dbReference type="InterPro" id="IPR002347">
    <property type="entry name" value="SDR_fam"/>
</dbReference>
<gene>
    <name evidence="7" type="ORF">EDS130_LOCUS42361</name>
    <name evidence="6" type="ORF">XAT740_LOCUS29782</name>
</gene>
<dbReference type="CDD" id="cd05233">
    <property type="entry name" value="SDR_c"/>
    <property type="match status" value="1"/>
</dbReference>
<reference evidence="7" key="1">
    <citation type="submission" date="2021-02" db="EMBL/GenBank/DDBJ databases">
        <authorList>
            <person name="Nowell W R."/>
        </authorList>
    </citation>
    <scope>NUCLEOTIDE SEQUENCE</scope>
</reference>
<dbReference type="Proteomes" id="UP000663828">
    <property type="component" value="Unassembled WGS sequence"/>
</dbReference>
<dbReference type="PROSITE" id="PS00061">
    <property type="entry name" value="ADH_SHORT"/>
    <property type="match status" value="1"/>
</dbReference>
<evidence type="ECO:0000313" key="7">
    <source>
        <dbReference type="EMBL" id="CAF1496681.1"/>
    </source>
</evidence>
<evidence type="ECO:0000313" key="9">
    <source>
        <dbReference type="Proteomes" id="UP000663852"/>
    </source>
</evidence>
<evidence type="ECO:0000256" key="4">
    <source>
        <dbReference type="ARBA" id="ARBA00041580"/>
    </source>
</evidence>
<dbReference type="EMBL" id="CAJNOR010002615">
    <property type="protein sequence ID" value="CAF1318565.1"/>
    <property type="molecule type" value="Genomic_DNA"/>
</dbReference>
<dbReference type="InterPro" id="IPR020904">
    <property type="entry name" value="Sc_DH/Rdtase_CS"/>
</dbReference>
<dbReference type="AlphaFoldDB" id="A0A815T0G7"/>
<comment type="similarity">
    <text evidence="2">Belongs to the short-chain dehydrogenases/reductases (SDR) family.</text>
</comment>
<dbReference type="PANTHER" id="PTHR42760">
    <property type="entry name" value="SHORT-CHAIN DEHYDROGENASES/REDUCTASES FAMILY MEMBER"/>
    <property type="match status" value="1"/>
</dbReference>
<evidence type="ECO:0000256" key="1">
    <source>
        <dbReference type="ARBA" id="ARBA00005194"/>
    </source>
</evidence>
<dbReference type="PRINTS" id="PR00081">
    <property type="entry name" value="GDHRDH"/>
</dbReference>
<dbReference type="GO" id="GO:0048038">
    <property type="term" value="F:quinone binding"/>
    <property type="evidence" value="ECO:0007669"/>
    <property type="project" value="TreeGrafter"/>
</dbReference>